<dbReference type="SUPFAM" id="SSF56747">
    <property type="entry name" value="Prim-pol domain"/>
    <property type="match status" value="1"/>
</dbReference>
<accession>A0ABS5ZGI4</accession>
<dbReference type="Proteomes" id="UP000690515">
    <property type="component" value="Unassembled WGS sequence"/>
</dbReference>
<feature type="domain" description="DNA primase/polymerase bifunctional N-terminal" evidence="3">
    <location>
        <begin position="13"/>
        <end position="179"/>
    </location>
</feature>
<proteinExistence type="predicted"/>
<organism evidence="4 5">
    <name type="scientific">Zooshikella harenae</name>
    <dbReference type="NCBI Taxonomy" id="2827238"/>
    <lineage>
        <taxon>Bacteria</taxon>
        <taxon>Pseudomonadati</taxon>
        <taxon>Pseudomonadota</taxon>
        <taxon>Gammaproteobacteria</taxon>
        <taxon>Oceanospirillales</taxon>
        <taxon>Zooshikellaceae</taxon>
        <taxon>Zooshikella</taxon>
    </lineage>
</organism>
<reference evidence="4 5" key="1">
    <citation type="submission" date="2021-04" db="EMBL/GenBank/DDBJ databases">
        <authorList>
            <person name="Pira H."/>
            <person name="Risdian C."/>
            <person name="Wink J."/>
        </authorList>
    </citation>
    <scope>NUCLEOTIDE SEQUENCE [LARGE SCALE GENOMIC DNA]</scope>
    <source>
        <strain evidence="4 5">WH53</strain>
    </source>
</reference>
<gene>
    <name evidence="4" type="ORF">KCG35_19015</name>
</gene>
<dbReference type="InterPro" id="IPR025048">
    <property type="entry name" value="DUF3987"/>
</dbReference>
<comment type="caution">
    <text evidence="4">The sequence shown here is derived from an EMBL/GenBank/DDBJ whole genome shotgun (WGS) entry which is preliminary data.</text>
</comment>
<evidence type="ECO:0000313" key="4">
    <source>
        <dbReference type="EMBL" id="MBU2713162.1"/>
    </source>
</evidence>
<dbReference type="Pfam" id="PF09250">
    <property type="entry name" value="Prim-Pol"/>
    <property type="match status" value="1"/>
</dbReference>
<evidence type="ECO:0000256" key="1">
    <source>
        <dbReference type="SAM" id="MobiDB-lite"/>
    </source>
</evidence>
<dbReference type="SMART" id="SM00942">
    <property type="entry name" value="PriCT_1"/>
    <property type="match status" value="1"/>
</dbReference>
<evidence type="ECO:0000259" key="2">
    <source>
        <dbReference type="SMART" id="SM00942"/>
    </source>
</evidence>
<dbReference type="InterPro" id="IPR015330">
    <property type="entry name" value="DNA_primase/pol_bifunc_N"/>
</dbReference>
<sequence>METQASKLTDECAWELYDRGFTIIPLGSPFETPPPYFVNKRFDGNKEKAQQEWPKQARVPWAKFQKATPTLEDMDYWTASYPRANWAIVTGARVIVVDADSEEAVQFMESGVVGRTPWKVKTGKGKHFYYAVNPNVEIRNSVNSHSKIDIRGQGGYVVAPGSTHANGNRYEWEYDASWVVESIDDLPCLSEEDLQAIQQFNGRNVLSKTQARADSPKTSTEPEFTGNLGFSTADYQPKASGEAVSEGSRNHSAVSLTGQYIASGMDLRTIKQMLDTWNAGNSPPLDPSELNTCIASTILTHLRKHPHDVIPVQPSPPEPSKATNLALPDSGGMPGHLYDIPGVLGEIVQFANQTARRKQPALAVQSALALGSVVCGRYYKTDKGNFSSLYFLNIAKSASGKEHCKDVVEQILEASGYGRLISGSGYTSSGALFSELLHEPNHISIIDEFGKYLEGSQHKMNPHKAEAITRLVEAWSKCGSSLYPPVYSTMGMSKQAAEEMRKRCIKHPALTLLALTTPGTFYGALSPELVKDGFLGRFIVMESQLKRQVSSDPGLIEVPENITKWVATIRENLAGNLTSHMPPENKPAQNILVFEESALQRLKALDQEIIQKMDELEQYGIEVLLGRTREKAMRIALILALSVDPFAETITRQVTDWAVDYVTYFDYALVQSVIKKVGGSSFETLLKSCEEALRLAGNKGLTKREMARHPNFSKLDPRQEEAIFKTFLNRGLAQLLSLKTSGRPRQAWVHYTLVENAGGPE</sequence>
<name>A0ABS5ZGI4_9GAMM</name>
<dbReference type="SMART" id="SM00943">
    <property type="entry name" value="Prim-Pol"/>
    <property type="match status" value="1"/>
</dbReference>
<keyword evidence="5" id="KW-1185">Reference proteome</keyword>
<dbReference type="InterPro" id="IPR014820">
    <property type="entry name" value="PriCT_1"/>
</dbReference>
<evidence type="ECO:0000259" key="3">
    <source>
        <dbReference type="SMART" id="SM00943"/>
    </source>
</evidence>
<dbReference type="RefSeq" id="WP_215821451.1">
    <property type="nucleotide sequence ID" value="NZ_JAGSOY010000065.1"/>
</dbReference>
<dbReference type="Pfam" id="PF13148">
    <property type="entry name" value="DUF3987"/>
    <property type="match status" value="1"/>
</dbReference>
<dbReference type="EMBL" id="JAGSOY010000065">
    <property type="protein sequence ID" value="MBU2713162.1"/>
    <property type="molecule type" value="Genomic_DNA"/>
</dbReference>
<dbReference type="Pfam" id="PF08708">
    <property type="entry name" value="PriCT_1"/>
    <property type="match status" value="1"/>
</dbReference>
<feature type="domain" description="Primase C-terminal 1" evidence="2">
    <location>
        <begin position="238"/>
        <end position="303"/>
    </location>
</feature>
<protein>
    <submittedName>
        <fullName evidence="4">Bifunctional DNA primase/polymerase</fullName>
    </submittedName>
</protein>
<feature type="region of interest" description="Disordered" evidence="1">
    <location>
        <begin position="208"/>
        <end position="227"/>
    </location>
</feature>
<evidence type="ECO:0000313" key="5">
    <source>
        <dbReference type="Proteomes" id="UP000690515"/>
    </source>
</evidence>
<dbReference type="CDD" id="cd04859">
    <property type="entry name" value="Prim_Pol"/>
    <property type="match status" value="1"/>
</dbReference>